<dbReference type="InterPro" id="IPR029063">
    <property type="entry name" value="SAM-dependent_MTases_sf"/>
</dbReference>
<evidence type="ECO:0000259" key="1">
    <source>
        <dbReference type="Pfam" id="PF08241"/>
    </source>
</evidence>
<reference evidence="2 3" key="1">
    <citation type="journal article" date="2007" name="Genome Biol.">
        <title>Characterization and modeling of the Haemophilus influenzae core and supragenomes based on the complete genomic sequences of Rd and 12 clinical nontypeable strains.</title>
        <authorList>
            <person name="Hogg J.S."/>
            <person name="Hu F.Z."/>
            <person name="Janto B."/>
            <person name="Boissy R."/>
            <person name="Hayes J."/>
            <person name="Keefe R."/>
            <person name="Post J.C."/>
            <person name="Ehrlich G.D."/>
        </authorList>
    </citation>
    <scope>NUCLEOTIDE SEQUENCE [LARGE SCALE GENOMIC DNA]</scope>
    <source>
        <strain evidence="2 3">22.4-21</strain>
    </source>
</reference>
<organism evidence="2 3">
    <name type="scientific">Haemophilus influenzae 22.4-21</name>
    <dbReference type="NCBI Taxonomy" id="375063"/>
    <lineage>
        <taxon>Bacteria</taxon>
        <taxon>Pseudomonadati</taxon>
        <taxon>Pseudomonadota</taxon>
        <taxon>Gammaproteobacteria</taxon>
        <taxon>Pasteurellales</taxon>
        <taxon>Pasteurellaceae</taxon>
        <taxon>Haemophilus</taxon>
    </lineage>
</organism>
<evidence type="ECO:0000313" key="3">
    <source>
        <dbReference type="Proteomes" id="UP000005596"/>
    </source>
</evidence>
<dbReference type="BioCyc" id="HINF375063:G119K-1970-MONOMER"/>
<dbReference type="SUPFAM" id="SSF53335">
    <property type="entry name" value="S-adenosyl-L-methionine-dependent methyltransferases"/>
    <property type="match status" value="1"/>
</dbReference>
<dbReference type="Pfam" id="PF08241">
    <property type="entry name" value="Methyltransf_11"/>
    <property type="match status" value="1"/>
</dbReference>
<sequence length="72" mass="8429">MPKRPSISFSLKVGKICQREILPSLTELPFIQKEIHAVFLMNTLNFAQDPHQILRESHRVLADDGWIFYCFI</sequence>
<proteinExistence type="predicted"/>
<dbReference type="EMBL" id="AAZJ01000015">
    <property type="protein sequence ID" value="EDK13045.1"/>
    <property type="molecule type" value="Genomic_DNA"/>
</dbReference>
<gene>
    <name evidence="2" type="ORF">CGSHiR3021_00162</name>
</gene>
<feature type="domain" description="Methyltransferase type 11" evidence="1">
    <location>
        <begin position="23"/>
        <end position="68"/>
    </location>
</feature>
<dbReference type="GO" id="GO:0008757">
    <property type="term" value="F:S-adenosylmethionine-dependent methyltransferase activity"/>
    <property type="evidence" value="ECO:0007669"/>
    <property type="project" value="InterPro"/>
</dbReference>
<name>A4P0L6_HAEIF</name>
<evidence type="ECO:0000313" key="2">
    <source>
        <dbReference type="EMBL" id="EDK13045.1"/>
    </source>
</evidence>
<protein>
    <recommendedName>
        <fullName evidence="1">Methyltransferase type 11 domain-containing protein</fullName>
    </recommendedName>
</protein>
<dbReference type="Proteomes" id="UP000005596">
    <property type="component" value="Unassembled WGS sequence"/>
</dbReference>
<dbReference type="InterPro" id="IPR013216">
    <property type="entry name" value="Methyltransf_11"/>
</dbReference>
<dbReference type="Gene3D" id="3.40.50.150">
    <property type="entry name" value="Vaccinia Virus protein VP39"/>
    <property type="match status" value="1"/>
</dbReference>
<accession>A4P0L6</accession>
<dbReference type="AlphaFoldDB" id="A4P0L6"/>